<evidence type="ECO:0000256" key="2">
    <source>
        <dbReference type="ARBA" id="ARBA00023125"/>
    </source>
</evidence>
<dbReference type="AlphaFoldDB" id="A0A250IXL2"/>
<keyword evidence="3" id="KW-0804">Transcription</keyword>
<dbReference type="KEGG" id="cfus:CYFUS_001371"/>
<evidence type="ECO:0000256" key="1">
    <source>
        <dbReference type="ARBA" id="ARBA00023015"/>
    </source>
</evidence>
<evidence type="ECO:0000259" key="5">
    <source>
        <dbReference type="PROSITE" id="PS50977"/>
    </source>
</evidence>
<proteinExistence type="predicted"/>
<dbReference type="Gene3D" id="1.10.10.60">
    <property type="entry name" value="Homeodomain-like"/>
    <property type="match status" value="1"/>
</dbReference>
<keyword evidence="1" id="KW-0805">Transcription regulation</keyword>
<feature type="domain" description="HTH tetR-type" evidence="5">
    <location>
        <begin position="9"/>
        <end position="69"/>
    </location>
</feature>
<dbReference type="Gene3D" id="1.10.357.10">
    <property type="entry name" value="Tetracycline Repressor, domain 2"/>
    <property type="match status" value="1"/>
</dbReference>
<sequence>MGHSREDKAESHEHIVRIAAARFREAGIDGIGVAELMKEAGLTHGGFYRHFASRDELVAEAIERALQDGGKRATAVLTNSSQSPLAALVDGYLSAAHRDHLATSCAVTTLAGDVARSNDRARSAYTQQVGTYLELLTRLIAADTQPARRKKAITALSTLVGAVSMARAVNDDKLSREILKSAADELKAHLG</sequence>
<keyword evidence="2 4" id="KW-0238">DNA-binding</keyword>
<dbReference type="GO" id="GO:0003677">
    <property type="term" value="F:DNA binding"/>
    <property type="evidence" value="ECO:0007669"/>
    <property type="project" value="UniProtKB-UniRule"/>
</dbReference>
<feature type="DNA-binding region" description="H-T-H motif" evidence="4">
    <location>
        <begin position="32"/>
        <end position="51"/>
    </location>
</feature>
<dbReference type="PANTHER" id="PTHR47506">
    <property type="entry name" value="TRANSCRIPTIONAL REGULATORY PROTEIN"/>
    <property type="match status" value="1"/>
</dbReference>
<dbReference type="Proteomes" id="UP000217257">
    <property type="component" value="Chromosome"/>
</dbReference>
<accession>A0A250IXL2</accession>
<dbReference type="PANTHER" id="PTHR47506:SF7">
    <property type="entry name" value="TRANSCRIPTIONAL REGULATORY PROTEIN"/>
    <property type="match status" value="1"/>
</dbReference>
<dbReference type="InterPro" id="IPR009057">
    <property type="entry name" value="Homeodomain-like_sf"/>
</dbReference>
<dbReference type="SUPFAM" id="SSF46689">
    <property type="entry name" value="Homeodomain-like"/>
    <property type="match status" value="1"/>
</dbReference>
<evidence type="ECO:0000313" key="6">
    <source>
        <dbReference type="EMBL" id="ATB35957.1"/>
    </source>
</evidence>
<organism evidence="6 7">
    <name type="scientific">Cystobacter fuscus</name>
    <dbReference type="NCBI Taxonomy" id="43"/>
    <lineage>
        <taxon>Bacteria</taxon>
        <taxon>Pseudomonadati</taxon>
        <taxon>Myxococcota</taxon>
        <taxon>Myxococcia</taxon>
        <taxon>Myxococcales</taxon>
        <taxon>Cystobacterineae</taxon>
        <taxon>Archangiaceae</taxon>
        <taxon>Cystobacter</taxon>
    </lineage>
</organism>
<dbReference type="EMBL" id="CP022098">
    <property type="protein sequence ID" value="ATB35957.1"/>
    <property type="molecule type" value="Genomic_DNA"/>
</dbReference>
<evidence type="ECO:0000313" key="7">
    <source>
        <dbReference type="Proteomes" id="UP000217257"/>
    </source>
</evidence>
<dbReference type="RefSeq" id="WP_095984510.1">
    <property type="nucleotide sequence ID" value="NZ_CP022098.1"/>
</dbReference>
<dbReference type="Pfam" id="PF00440">
    <property type="entry name" value="TetR_N"/>
    <property type="match status" value="1"/>
</dbReference>
<evidence type="ECO:0000256" key="4">
    <source>
        <dbReference type="PROSITE-ProRule" id="PRU00335"/>
    </source>
</evidence>
<gene>
    <name evidence="6" type="ORF">CYFUS_001371</name>
</gene>
<protein>
    <recommendedName>
        <fullName evidence="5">HTH tetR-type domain-containing protein</fullName>
    </recommendedName>
</protein>
<evidence type="ECO:0000256" key="3">
    <source>
        <dbReference type="ARBA" id="ARBA00023163"/>
    </source>
</evidence>
<name>A0A250IXL2_9BACT</name>
<reference evidence="6 7" key="1">
    <citation type="submission" date="2017-06" db="EMBL/GenBank/DDBJ databases">
        <title>Sequencing and comparative analysis of myxobacterial genomes.</title>
        <authorList>
            <person name="Rupp O."/>
            <person name="Goesmann A."/>
            <person name="Sogaard-Andersen L."/>
        </authorList>
    </citation>
    <scope>NUCLEOTIDE SEQUENCE [LARGE SCALE GENOMIC DNA]</scope>
    <source>
        <strain evidence="6 7">DSM 52655</strain>
    </source>
</reference>
<dbReference type="InterPro" id="IPR001647">
    <property type="entry name" value="HTH_TetR"/>
</dbReference>
<dbReference type="PROSITE" id="PS50977">
    <property type="entry name" value="HTH_TETR_2"/>
    <property type="match status" value="1"/>
</dbReference>
<dbReference type="InterPro" id="IPR036271">
    <property type="entry name" value="Tet_transcr_reg_TetR-rel_C_sf"/>
</dbReference>
<dbReference type="SUPFAM" id="SSF48498">
    <property type="entry name" value="Tetracyclin repressor-like, C-terminal domain"/>
    <property type="match status" value="1"/>
</dbReference>
<dbReference type="PRINTS" id="PR00455">
    <property type="entry name" value="HTHTETR"/>
</dbReference>